<evidence type="ECO:0000313" key="3">
    <source>
        <dbReference type="Proteomes" id="UP001196413"/>
    </source>
</evidence>
<reference evidence="2" key="1">
    <citation type="submission" date="2021-06" db="EMBL/GenBank/DDBJ databases">
        <title>Parelaphostrongylus tenuis whole genome reference sequence.</title>
        <authorList>
            <person name="Garwood T.J."/>
            <person name="Larsen P.A."/>
            <person name="Fountain-Jones N.M."/>
            <person name="Garbe J.R."/>
            <person name="Macchietto M.G."/>
            <person name="Kania S.A."/>
            <person name="Gerhold R.W."/>
            <person name="Richards J.E."/>
            <person name="Wolf T.M."/>
        </authorList>
    </citation>
    <scope>NUCLEOTIDE SEQUENCE</scope>
    <source>
        <strain evidence="2">MNPRO001-30</strain>
        <tissue evidence="2">Meninges</tissue>
    </source>
</reference>
<dbReference type="Proteomes" id="UP001196413">
    <property type="component" value="Unassembled WGS sequence"/>
</dbReference>
<protein>
    <submittedName>
        <fullName evidence="2">Uncharacterized protein</fullName>
    </submittedName>
</protein>
<accession>A0AAD5R4R4</accession>
<feature type="region of interest" description="Disordered" evidence="1">
    <location>
        <begin position="66"/>
        <end position="97"/>
    </location>
</feature>
<dbReference type="AlphaFoldDB" id="A0AAD5R4R4"/>
<proteinExistence type="predicted"/>
<evidence type="ECO:0000313" key="2">
    <source>
        <dbReference type="EMBL" id="KAJ1369401.1"/>
    </source>
</evidence>
<evidence type="ECO:0000256" key="1">
    <source>
        <dbReference type="SAM" id="MobiDB-lite"/>
    </source>
</evidence>
<gene>
    <name evidence="2" type="ORF">KIN20_030843</name>
</gene>
<dbReference type="EMBL" id="JAHQIW010006532">
    <property type="protein sequence ID" value="KAJ1369401.1"/>
    <property type="molecule type" value="Genomic_DNA"/>
</dbReference>
<comment type="caution">
    <text evidence="2">The sequence shown here is derived from an EMBL/GenBank/DDBJ whole genome shotgun (WGS) entry which is preliminary data.</text>
</comment>
<organism evidence="2 3">
    <name type="scientific">Parelaphostrongylus tenuis</name>
    <name type="common">Meningeal worm</name>
    <dbReference type="NCBI Taxonomy" id="148309"/>
    <lineage>
        <taxon>Eukaryota</taxon>
        <taxon>Metazoa</taxon>
        <taxon>Ecdysozoa</taxon>
        <taxon>Nematoda</taxon>
        <taxon>Chromadorea</taxon>
        <taxon>Rhabditida</taxon>
        <taxon>Rhabditina</taxon>
        <taxon>Rhabditomorpha</taxon>
        <taxon>Strongyloidea</taxon>
        <taxon>Metastrongylidae</taxon>
        <taxon>Parelaphostrongylus</taxon>
    </lineage>
</organism>
<sequence length="97" mass="11065">MRSLALLTKIRPPRQTPRWCYERFYALIVSSPKEGSVQTQDSMTVLRMCQVDTIFCLQLHGRFPRESRRKATPMSSGDVPSGKNISVEETSCEHDSC</sequence>
<keyword evidence="3" id="KW-1185">Reference proteome</keyword>
<name>A0AAD5R4R4_PARTN</name>